<dbReference type="Proteomes" id="UP000623509">
    <property type="component" value="Unassembled WGS sequence"/>
</dbReference>
<evidence type="ECO:0000313" key="2">
    <source>
        <dbReference type="EMBL" id="PAS95148.1"/>
    </source>
</evidence>
<accession>A0A272EYE5</accession>
<comment type="caution">
    <text evidence="2">The sequence shown here is derived from an EMBL/GenBank/DDBJ whole genome shotgun (WGS) entry which is preliminary data.</text>
</comment>
<name>A0A272EYE5_9RHOO</name>
<protein>
    <submittedName>
        <fullName evidence="2">Phage virion morphogenesis protein</fullName>
    </submittedName>
</protein>
<dbReference type="EMBL" id="MDUX01000003">
    <property type="protein sequence ID" value="KAF7600616.1"/>
    <property type="molecule type" value="Genomic_DNA"/>
</dbReference>
<dbReference type="Proteomes" id="UP000216107">
    <property type="component" value="Unassembled WGS sequence"/>
</dbReference>
<sequence length="163" mass="17232">MNGISIDLPGMDGAAPATLEELRAALGDTEPLMRDVEAVLVSVSERQFQTQSGPGGPWPALTETTLELRARRGVAGSPMLQLSAGGLAASVQGGHTDAAAWVSSNKPYAAMQFFGGVTSPQSMIPNRRISARPYMPFDTATDQLTPEAEETIMDVLEHHIGRG</sequence>
<proteinExistence type="predicted"/>
<dbReference type="OrthoDB" id="2081253at2"/>
<organism evidence="2 3">
    <name type="scientific">Candidatus Dactylopiibacterium carminicum</name>
    <dbReference type="NCBI Taxonomy" id="857335"/>
    <lineage>
        <taxon>Bacteria</taxon>
        <taxon>Pseudomonadati</taxon>
        <taxon>Pseudomonadota</taxon>
        <taxon>Betaproteobacteria</taxon>
        <taxon>Rhodocyclales</taxon>
        <taxon>Rhodocyclaceae</taxon>
        <taxon>Candidatus Dactylopiibacterium</taxon>
    </lineage>
</organism>
<dbReference type="EMBL" id="NMRN01000002">
    <property type="protein sequence ID" value="PAS95148.1"/>
    <property type="molecule type" value="Genomic_DNA"/>
</dbReference>
<dbReference type="Pfam" id="PF05069">
    <property type="entry name" value="Phage_tail_S"/>
    <property type="match status" value="1"/>
</dbReference>
<dbReference type="InterPro" id="IPR006522">
    <property type="entry name" value="Phage_virion_morphogenesis"/>
</dbReference>
<evidence type="ECO:0000313" key="4">
    <source>
        <dbReference type="Proteomes" id="UP000623509"/>
    </source>
</evidence>
<evidence type="ECO:0000313" key="3">
    <source>
        <dbReference type="Proteomes" id="UP000216107"/>
    </source>
</evidence>
<reference evidence="2 3" key="2">
    <citation type="submission" date="2017-07" db="EMBL/GenBank/DDBJ databases">
        <title>Candidatus Dactylopiibacterium carminicum, a nitrogen-fixing symbiont of the cochineal insect Dactylopius coccus and Dactylopius opuntiae (Hemiptera: Coccoidea: Dactylopiidae).</title>
        <authorList>
            <person name="Vera A."/>
        </authorList>
    </citation>
    <scope>NUCLEOTIDE SEQUENCE [LARGE SCALE GENOMIC DNA]</scope>
    <source>
        <strain evidence="2 3">NFDCM</strain>
    </source>
</reference>
<dbReference type="AlphaFoldDB" id="A0A272EYE5"/>
<keyword evidence="4" id="KW-1185">Reference proteome</keyword>
<gene>
    <name evidence="1" type="ORF">BGI27_01665</name>
    <name evidence="2" type="ORF">CGU29_01500</name>
</gene>
<dbReference type="RefSeq" id="WP_095523184.1">
    <property type="nucleotide sequence ID" value="NZ_MDUX01000003.1"/>
</dbReference>
<dbReference type="NCBIfam" id="TIGR01635">
    <property type="entry name" value="tail_comp_S"/>
    <property type="match status" value="1"/>
</dbReference>
<reference evidence="1 4" key="1">
    <citation type="submission" date="2016-08" db="EMBL/GenBank/DDBJ databases">
        <title>Candidatus Dactylopiibacterium carminicum genome sequence.</title>
        <authorList>
            <person name="Ramirez-Puebla S.T."/>
            <person name="Ormeno-Orrillo E."/>
            <person name="Vera-Ponce De Leon A."/>
            <person name="Luis L."/>
            <person name="Sanchez-Flores A."/>
            <person name="Monica R."/>
            <person name="Martinez-Romero E."/>
        </authorList>
    </citation>
    <scope>NUCLEOTIDE SEQUENCE [LARGE SCALE GENOMIC DNA]</scope>
    <source>
        <strain evidence="1">END1</strain>
    </source>
</reference>
<evidence type="ECO:0000313" key="1">
    <source>
        <dbReference type="EMBL" id="KAF7600616.1"/>
    </source>
</evidence>